<evidence type="ECO:0000256" key="9">
    <source>
        <dbReference type="ARBA" id="ARBA00022801"/>
    </source>
</evidence>
<dbReference type="Pfam" id="PF00045">
    <property type="entry name" value="Hemopexin"/>
    <property type="match status" value="4"/>
</dbReference>
<dbReference type="SMART" id="SM00235">
    <property type="entry name" value="ZnMc"/>
    <property type="match status" value="1"/>
</dbReference>
<dbReference type="InterPro" id="IPR018487">
    <property type="entry name" value="Hemopexin-like_repeat"/>
</dbReference>
<feature type="binding site" evidence="20">
    <location>
        <position position="202"/>
    </location>
    <ligand>
        <name>Ca(2+)</name>
        <dbReference type="ChEBI" id="CHEBI:29108"/>
        <label>1</label>
    </ligand>
</feature>
<feature type="repeat" description="Hemopexin" evidence="22">
    <location>
        <begin position="325"/>
        <end position="371"/>
    </location>
</feature>
<dbReference type="GO" id="GO:0008270">
    <property type="term" value="F:zinc ion binding"/>
    <property type="evidence" value="ECO:0007669"/>
    <property type="project" value="InterPro"/>
</dbReference>
<feature type="binding site" evidence="20">
    <location>
        <position position="195"/>
    </location>
    <ligand>
        <name>Ca(2+)</name>
        <dbReference type="ChEBI" id="CHEBI:29108"/>
        <label>2</label>
    </ligand>
</feature>
<dbReference type="OrthoDB" id="406838at2759"/>
<feature type="binding site" evidence="20">
    <location>
        <position position="202"/>
    </location>
    <ligand>
        <name>Ca(2+)</name>
        <dbReference type="ChEBI" id="CHEBI:29108"/>
        <label>3</label>
    </ligand>
</feature>
<dbReference type="InterPro" id="IPR033739">
    <property type="entry name" value="M10A_MMP"/>
</dbReference>
<dbReference type="PRINTS" id="PR00138">
    <property type="entry name" value="MATRIXIN"/>
</dbReference>
<gene>
    <name evidence="25" type="ORF">TREES_T100006576</name>
</gene>
<feature type="domain" description="Peptidase metallopeptidase" evidence="24">
    <location>
        <begin position="106"/>
        <end position="263"/>
    </location>
</feature>
<evidence type="ECO:0000256" key="23">
    <source>
        <dbReference type="SAM" id="SignalP"/>
    </source>
</evidence>
<feature type="repeat" description="Hemopexin" evidence="22">
    <location>
        <begin position="374"/>
        <end position="422"/>
    </location>
</feature>
<comment type="subcellular location">
    <subcellularLocation>
        <location evidence="1">Secreted</location>
        <location evidence="1">Extracellular space</location>
        <location evidence="1">Extracellular matrix</location>
    </subcellularLocation>
</comment>
<evidence type="ECO:0000256" key="8">
    <source>
        <dbReference type="ARBA" id="ARBA00022737"/>
    </source>
</evidence>
<reference evidence="26" key="1">
    <citation type="submission" date="2012-07" db="EMBL/GenBank/DDBJ databases">
        <title>Genome of the Chinese tree shrew, a rising model animal genetically related to primates.</title>
        <authorList>
            <person name="Zhang G."/>
            <person name="Fan Y."/>
            <person name="Yao Y."/>
            <person name="Huang Z."/>
        </authorList>
    </citation>
    <scope>NUCLEOTIDE SEQUENCE [LARGE SCALE GENOMIC DNA]</scope>
</reference>
<feature type="binding site" evidence="20">
    <location>
        <position position="193"/>
    </location>
    <ligand>
        <name>Ca(2+)</name>
        <dbReference type="ChEBI" id="CHEBI:29108"/>
        <label>2</label>
    </ligand>
</feature>
<feature type="signal peptide" evidence="23">
    <location>
        <begin position="1"/>
        <end position="20"/>
    </location>
</feature>
<dbReference type="InterPro" id="IPR006026">
    <property type="entry name" value="Peptidase_Metallo"/>
</dbReference>
<name>L9KPS3_TUPCH</name>
<dbReference type="PANTHER" id="PTHR10201:SF151">
    <property type="entry name" value="INTERSTITIAL COLLAGENASE"/>
    <property type="match status" value="1"/>
</dbReference>
<comment type="cofactor">
    <cofactor evidence="20">
        <name>Ca(2+)</name>
        <dbReference type="ChEBI" id="CHEBI:29108"/>
    </cofactor>
    <text evidence="20">Can bind about 5 Ca(2+) ions per subunit.</text>
</comment>
<evidence type="ECO:0000256" key="13">
    <source>
        <dbReference type="ARBA" id="ARBA00023105"/>
    </source>
</evidence>
<evidence type="ECO:0000256" key="6">
    <source>
        <dbReference type="ARBA" id="ARBA00022723"/>
    </source>
</evidence>
<dbReference type="Pfam" id="PF00413">
    <property type="entry name" value="Peptidase_M10"/>
    <property type="match status" value="1"/>
</dbReference>
<evidence type="ECO:0000313" key="25">
    <source>
        <dbReference type="EMBL" id="ELW64940.1"/>
    </source>
</evidence>
<evidence type="ECO:0000256" key="20">
    <source>
        <dbReference type="PIRSR" id="PIRSR621190-2"/>
    </source>
</evidence>
<dbReference type="PROSITE" id="PS51642">
    <property type="entry name" value="HEMOPEXIN_2"/>
    <property type="match status" value="4"/>
</dbReference>
<feature type="repeat" description="Hemopexin" evidence="22">
    <location>
        <begin position="274"/>
        <end position="324"/>
    </location>
</feature>
<feature type="active site" evidence="18">
    <location>
        <position position="220"/>
    </location>
</feature>
<comment type="catalytic activity">
    <reaction evidence="16">
        <text>Cleavage of the triple helix of collagen at about three-quarters of the length of the molecule from the N-terminus, at 775-Gly-|-Ile-776 in the alpha1(I) chain. Cleaves synthetic substrates and alpha-macroglobulins at bonds where P1' is a hydrophobic residue.</text>
        <dbReference type="EC" id="3.4.24.7"/>
    </reaction>
</comment>
<dbReference type="eggNOG" id="KOG1565">
    <property type="taxonomic scope" value="Eukaryota"/>
</dbReference>
<evidence type="ECO:0000256" key="14">
    <source>
        <dbReference type="ARBA" id="ARBA00023145"/>
    </source>
</evidence>
<feature type="binding site" evidence="20">
    <location>
        <position position="199"/>
    </location>
    <ligand>
        <name>Ca(2+)</name>
        <dbReference type="ChEBI" id="CHEBI:29108"/>
        <label>3</label>
    </ligand>
</feature>
<feature type="repeat" description="Hemopexin" evidence="22">
    <location>
        <begin position="423"/>
        <end position="466"/>
    </location>
</feature>
<evidence type="ECO:0000256" key="10">
    <source>
        <dbReference type="ARBA" id="ARBA00022833"/>
    </source>
</evidence>
<dbReference type="PIRSF" id="PIRSF001191">
    <property type="entry name" value="Peptidase_M10A_matrix"/>
    <property type="match status" value="1"/>
</dbReference>
<dbReference type="InterPro" id="IPR018486">
    <property type="entry name" value="Hemopexin_CS"/>
</dbReference>
<dbReference type="GO" id="GO:0030198">
    <property type="term" value="P:extracellular matrix organization"/>
    <property type="evidence" value="ECO:0007669"/>
    <property type="project" value="TreeGrafter"/>
</dbReference>
<dbReference type="SUPFAM" id="SSF50923">
    <property type="entry name" value="Hemopexin-like domain"/>
    <property type="match status" value="1"/>
</dbReference>
<dbReference type="EC" id="3.4.24.7" evidence="17"/>
<dbReference type="EMBL" id="KB320706">
    <property type="protein sequence ID" value="ELW64940.1"/>
    <property type="molecule type" value="Genomic_DNA"/>
</dbReference>
<reference evidence="26" key="2">
    <citation type="journal article" date="2013" name="Nat. Commun.">
        <title>Genome of the Chinese tree shrew.</title>
        <authorList>
            <person name="Fan Y."/>
            <person name="Huang Z.Y."/>
            <person name="Cao C.C."/>
            <person name="Chen C.S."/>
            <person name="Chen Y.X."/>
            <person name="Fan D.D."/>
            <person name="He J."/>
            <person name="Hou H.L."/>
            <person name="Hu L."/>
            <person name="Hu X.T."/>
            <person name="Jiang X.T."/>
            <person name="Lai R."/>
            <person name="Lang Y.S."/>
            <person name="Liang B."/>
            <person name="Liao S.G."/>
            <person name="Mu D."/>
            <person name="Ma Y.Y."/>
            <person name="Niu Y.Y."/>
            <person name="Sun X.Q."/>
            <person name="Xia J.Q."/>
            <person name="Xiao J."/>
            <person name="Xiong Z.Q."/>
            <person name="Xu L."/>
            <person name="Yang L."/>
            <person name="Zhang Y."/>
            <person name="Zhao W."/>
            <person name="Zhao X.D."/>
            <person name="Zheng Y.T."/>
            <person name="Zhou J.M."/>
            <person name="Zhu Y.B."/>
            <person name="Zhang G.J."/>
            <person name="Wang J."/>
            <person name="Yao Y.G."/>
        </authorList>
    </citation>
    <scope>NUCLEOTIDE SEQUENCE [LARGE SCALE GENOMIC DNA]</scope>
</reference>
<feature type="binding site" evidence="20">
    <location>
        <position position="197"/>
    </location>
    <ligand>
        <name>Zn(2+)</name>
        <dbReference type="ChEBI" id="CHEBI:29105"/>
        <label>1</label>
    </ligand>
</feature>
<dbReference type="FunFam" id="3.40.390.10:FF:000007">
    <property type="entry name" value="Collagenase 3"/>
    <property type="match status" value="1"/>
</dbReference>
<feature type="binding site" evidence="20">
    <location>
        <position position="171"/>
    </location>
    <ligand>
        <name>Zn(2+)</name>
        <dbReference type="ChEBI" id="CHEBI:29105"/>
        <label>1</label>
    </ligand>
</feature>
<dbReference type="SUPFAM" id="SSF47090">
    <property type="entry name" value="PGBD-like"/>
    <property type="match status" value="1"/>
</dbReference>
<sequence>MAGFPRLLLLLLFWDMGSQGFPASPKPQEQDMEVVQKYLENYYNLKSEMKQVKKQGRYDPVVEKLKQMQEFFGLKVTGKADADTLDLMKKPRCGVPDAGSYVLTWGNPHWKHRNLTYRIINYTPDLPREDVDCAIEKAFDLWSKATVLTFTKVHEGEADILLSFLRGDHHDNSPFNGPGGQLAHAFQPGAGLGGDVHLDEDETWTDDFRDYNLLQVVAHELGHSLGLSHSKDIGALMYPNYIFTGDVLLSQDDIDGIQAIYGPSKNPITGPRTPQICDTKLTFDAVTKVRGEVFFLKDRFFIRYHPYHNPQGTLSFITDFWSFLPSNLEAAYNVPERDENLFFKGSKYWVIKGDQSSYGRPRDIYSSFRFPKRVKKIDAAVHEEESGKTYFFVADEYWRYDEYKRSMDVGYPKKIIYDFPGINDNVDAVFQNEGYFYFFIGKKQYKFDPKTKRTLAVLKTNSWFKC</sequence>
<comment type="similarity">
    <text evidence="2">Belongs to the peptidase M10A family.</text>
</comment>
<dbReference type="KEGG" id="tup:102490608"/>
<dbReference type="GO" id="GO:0030574">
    <property type="term" value="P:collagen catabolic process"/>
    <property type="evidence" value="ECO:0007669"/>
    <property type="project" value="UniProtKB-KW"/>
</dbReference>
<keyword evidence="5" id="KW-0645">Protease</keyword>
<feature type="disulfide bond" evidence="21">
    <location>
        <begin position="277"/>
        <end position="466"/>
    </location>
</feature>
<dbReference type="FunFam" id="2.110.10.10:FF:000002">
    <property type="entry name" value="Matrix metallopeptidase 3"/>
    <property type="match status" value="1"/>
</dbReference>
<feature type="binding site" evidence="20">
    <location>
        <position position="184"/>
    </location>
    <ligand>
        <name>Zn(2+)</name>
        <dbReference type="ChEBI" id="CHEBI:29105"/>
        <label>1</label>
    </ligand>
</feature>
<dbReference type="GO" id="GO:0031012">
    <property type="term" value="C:extracellular matrix"/>
    <property type="evidence" value="ECO:0007669"/>
    <property type="project" value="InterPro"/>
</dbReference>
<dbReference type="InParanoid" id="L9KPS3"/>
<dbReference type="InterPro" id="IPR000585">
    <property type="entry name" value="Hemopexin-like_dom"/>
</dbReference>
<feature type="binding site" evidence="20">
    <location>
        <position position="331"/>
    </location>
    <ligand>
        <name>Ca(2+)</name>
        <dbReference type="ChEBI" id="CHEBI:29108"/>
        <label>5</label>
    </ligand>
</feature>
<evidence type="ECO:0000256" key="15">
    <source>
        <dbReference type="ARBA" id="ARBA00023157"/>
    </source>
</evidence>
<feature type="chain" id="PRO_5004000078" description="interstitial collagenase" evidence="23">
    <location>
        <begin position="21"/>
        <end position="466"/>
    </location>
</feature>
<dbReference type="PANTHER" id="PTHR10201">
    <property type="entry name" value="MATRIX METALLOPROTEINASE"/>
    <property type="match status" value="1"/>
</dbReference>
<evidence type="ECO:0000256" key="22">
    <source>
        <dbReference type="PROSITE-ProRule" id="PRU01011"/>
    </source>
</evidence>
<keyword evidence="7 23" id="KW-0732">Signal</keyword>
<feature type="binding site" evidence="19">
    <location>
        <position position="219"/>
    </location>
    <ligand>
        <name>Zn(2+)</name>
        <dbReference type="ChEBI" id="CHEBI:29105"/>
        <label>2</label>
        <note>catalytic</note>
    </ligand>
</feature>
<evidence type="ECO:0000256" key="19">
    <source>
        <dbReference type="PIRSR" id="PIRSR001191-2"/>
    </source>
</evidence>
<evidence type="ECO:0000259" key="24">
    <source>
        <dbReference type="SMART" id="SM00235"/>
    </source>
</evidence>
<evidence type="ECO:0000256" key="16">
    <source>
        <dbReference type="ARBA" id="ARBA00036005"/>
    </source>
</evidence>
<dbReference type="PROSITE" id="PS00546">
    <property type="entry name" value="CYSTEINE_SWITCH"/>
    <property type="match status" value="1"/>
</dbReference>
<dbReference type="STRING" id="246437.L9KPS3"/>
<keyword evidence="9" id="KW-0378">Hydrolase</keyword>
<accession>L9KPS3</accession>
<keyword evidence="12" id="KW-0482">Metalloprotease</keyword>
<evidence type="ECO:0000256" key="3">
    <source>
        <dbReference type="ARBA" id="ARBA00022525"/>
    </source>
</evidence>
<dbReference type="InterPro" id="IPR021190">
    <property type="entry name" value="Pept_M10A"/>
</dbReference>
<dbReference type="Proteomes" id="UP000011518">
    <property type="component" value="Unassembled WGS sequence"/>
</dbReference>
<evidence type="ECO:0000256" key="17">
    <source>
        <dbReference type="ARBA" id="ARBA00038924"/>
    </source>
</evidence>
<evidence type="ECO:0000256" key="4">
    <source>
        <dbReference type="ARBA" id="ARBA00022530"/>
    </source>
</evidence>
<dbReference type="AlphaFoldDB" id="L9KPS3"/>
<feature type="binding site" evidence="20">
    <location>
        <position position="429"/>
    </location>
    <ligand>
        <name>Ca(2+)</name>
        <dbReference type="ChEBI" id="CHEBI:29108"/>
        <label>5</label>
    </ligand>
</feature>
<dbReference type="CDD" id="cd04278">
    <property type="entry name" value="ZnMc_MMP"/>
    <property type="match status" value="1"/>
</dbReference>
<dbReference type="Pfam" id="PF01471">
    <property type="entry name" value="PG_binding_1"/>
    <property type="match status" value="1"/>
</dbReference>
<keyword evidence="11 20" id="KW-0106">Calcium</keyword>
<dbReference type="InterPro" id="IPR036375">
    <property type="entry name" value="Hemopexin-like_dom_sf"/>
</dbReference>
<evidence type="ECO:0000256" key="5">
    <source>
        <dbReference type="ARBA" id="ARBA00022670"/>
    </source>
</evidence>
<feature type="binding site" evidence="20">
    <location>
        <position position="159"/>
    </location>
    <ligand>
        <name>Ca(2+)</name>
        <dbReference type="ChEBI" id="CHEBI:29108"/>
        <label>2</label>
    </ligand>
</feature>
<keyword evidence="15 21" id="KW-1015">Disulfide bond</keyword>
<evidence type="ECO:0000256" key="2">
    <source>
        <dbReference type="ARBA" id="ARBA00010370"/>
    </source>
</evidence>
<feature type="binding site" evidence="20">
    <location>
        <position position="380"/>
    </location>
    <ligand>
        <name>Ca(2+)</name>
        <dbReference type="ChEBI" id="CHEBI:29108"/>
        <label>5</label>
    </ligand>
</feature>
<keyword evidence="10 19" id="KW-0862">Zinc</keyword>
<evidence type="ECO:0000256" key="12">
    <source>
        <dbReference type="ARBA" id="ARBA00023049"/>
    </source>
</evidence>
<dbReference type="InterPro" id="IPR002477">
    <property type="entry name" value="Peptidoglycan-bd-like"/>
</dbReference>
<dbReference type="MEROPS" id="M10.001"/>
<evidence type="ECO:0000256" key="11">
    <source>
        <dbReference type="ARBA" id="ARBA00022837"/>
    </source>
</evidence>
<dbReference type="SUPFAM" id="SSF55486">
    <property type="entry name" value="Metalloproteases ('zincins'), catalytic domain"/>
    <property type="match status" value="1"/>
</dbReference>
<comment type="cofactor">
    <cofactor evidence="20">
        <name>Zn(2+)</name>
        <dbReference type="ChEBI" id="CHEBI:29105"/>
    </cofactor>
    <text evidence="20">Binds 2 Zn(2+) ions per subunit.</text>
</comment>
<keyword evidence="13" id="KW-0177">Collagen degradation</keyword>
<evidence type="ECO:0000256" key="21">
    <source>
        <dbReference type="PIRSR" id="PIRSR621190-3"/>
    </source>
</evidence>
<proteinExistence type="inferred from homology"/>
<feature type="binding site" description="in inhibited form" evidence="20">
    <location>
        <position position="93"/>
    </location>
    <ligand>
        <name>Zn(2+)</name>
        <dbReference type="ChEBI" id="CHEBI:29105"/>
        <label>2</label>
        <note>catalytic</note>
    </ligand>
</feature>
<feature type="binding site" evidence="19">
    <location>
        <position position="223"/>
    </location>
    <ligand>
        <name>Zn(2+)</name>
        <dbReference type="ChEBI" id="CHEBI:29105"/>
        <label>2</label>
        <note>catalytic</note>
    </ligand>
</feature>
<dbReference type="SMART" id="SM00120">
    <property type="entry name" value="HX"/>
    <property type="match status" value="4"/>
</dbReference>
<evidence type="ECO:0000256" key="1">
    <source>
        <dbReference type="ARBA" id="ARBA00004498"/>
    </source>
</evidence>
<dbReference type="InterPro" id="IPR024079">
    <property type="entry name" value="MetalloPept_cat_dom_sf"/>
</dbReference>
<dbReference type="CDD" id="cd00094">
    <property type="entry name" value="HX"/>
    <property type="match status" value="1"/>
</dbReference>
<keyword evidence="14" id="KW-0865">Zymogen</keyword>
<feature type="binding site" evidence="20">
    <location>
        <position position="125"/>
    </location>
    <ligand>
        <name>Ca(2+)</name>
        <dbReference type="ChEBI" id="CHEBI:29108"/>
        <label>1</label>
    </ligand>
</feature>
<feature type="binding site" evidence="19">
    <location>
        <position position="229"/>
    </location>
    <ligand>
        <name>Zn(2+)</name>
        <dbReference type="ChEBI" id="CHEBI:29105"/>
        <label>2</label>
        <note>catalytic</note>
    </ligand>
</feature>
<feature type="binding site" evidence="20">
    <location>
        <position position="427"/>
    </location>
    <ligand>
        <name>Ca(2+)</name>
        <dbReference type="ChEBI" id="CHEBI:29108"/>
        <label>4</label>
    </ligand>
</feature>
<dbReference type="PROSITE" id="PS00024">
    <property type="entry name" value="HEMOPEXIN"/>
    <property type="match status" value="1"/>
</dbReference>
<evidence type="ECO:0000256" key="18">
    <source>
        <dbReference type="PIRSR" id="PIRSR001191-1"/>
    </source>
</evidence>
<feature type="binding site" evidence="20">
    <location>
        <position position="169"/>
    </location>
    <ligand>
        <name>Zn(2+)</name>
        <dbReference type="ChEBI" id="CHEBI:29105"/>
        <label>1</label>
    </ligand>
</feature>
<keyword evidence="26" id="KW-1185">Reference proteome</keyword>
<dbReference type="InterPro" id="IPR001818">
    <property type="entry name" value="Pept_M10_metallopeptidase"/>
</dbReference>
<feature type="binding site" evidence="20">
    <location>
        <position position="284"/>
    </location>
    <ligand>
        <name>Ca(2+)</name>
        <dbReference type="ChEBI" id="CHEBI:29108"/>
        <label>4</label>
    </ligand>
</feature>
<keyword evidence="3" id="KW-0964">Secreted</keyword>
<evidence type="ECO:0000256" key="7">
    <source>
        <dbReference type="ARBA" id="ARBA00022729"/>
    </source>
</evidence>
<feature type="binding site" evidence="20">
    <location>
        <position position="177"/>
    </location>
    <ligand>
        <name>Ca(2+)</name>
        <dbReference type="ChEBI" id="CHEBI:29108"/>
        <label>3</label>
    </ligand>
</feature>
<keyword evidence="4" id="KW-0272">Extracellular matrix</keyword>
<keyword evidence="6 19" id="KW-0479">Metal-binding</keyword>
<dbReference type="InterPro" id="IPR021158">
    <property type="entry name" value="Pept_M10A_Zn_BS"/>
</dbReference>
<evidence type="ECO:0000313" key="26">
    <source>
        <dbReference type="Proteomes" id="UP000011518"/>
    </source>
</evidence>
<dbReference type="Gene3D" id="3.40.390.10">
    <property type="entry name" value="Collagenase (Catalytic Domain)"/>
    <property type="match status" value="1"/>
</dbReference>
<organism evidence="25 26">
    <name type="scientific">Tupaia chinensis</name>
    <name type="common">Chinese tree shrew</name>
    <name type="synonym">Tupaia belangeri chinensis</name>
    <dbReference type="NCBI Taxonomy" id="246437"/>
    <lineage>
        <taxon>Eukaryota</taxon>
        <taxon>Metazoa</taxon>
        <taxon>Chordata</taxon>
        <taxon>Craniata</taxon>
        <taxon>Vertebrata</taxon>
        <taxon>Euteleostomi</taxon>
        <taxon>Mammalia</taxon>
        <taxon>Eutheria</taxon>
        <taxon>Euarchontoglires</taxon>
        <taxon>Scandentia</taxon>
        <taxon>Tupaiidae</taxon>
        <taxon>Tupaia</taxon>
    </lineage>
</organism>
<feature type="binding site" evidence="20">
    <location>
        <position position="237"/>
    </location>
    <ligand>
        <name>Zn(2+)</name>
        <dbReference type="ChEBI" id="CHEBI:29105"/>
        <label>2</label>
        <note>catalytic</note>
    </ligand>
</feature>
<protein>
    <recommendedName>
        <fullName evidence="17">interstitial collagenase</fullName>
        <ecNumber evidence="17">3.4.24.7</ecNumber>
    </recommendedName>
</protein>
<dbReference type="Gene3D" id="2.110.10.10">
    <property type="entry name" value="Hemopexin-like domain"/>
    <property type="match status" value="1"/>
</dbReference>
<dbReference type="InterPro" id="IPR036365">
    <property type="entry name" value="PGBD-like_sf"/>
</dbReference>
<dbReference type="GO" id="GO:0006508">
    <property type="term" value="P:proteolysis"/>
    <property type="evidence" value="ECO:0007669"/>
    <property type="project" value="UniProtKB-KW"/>
</dbReference>
<keyword evidence="8" id="KW-0677">Repeat</keyword>
<dbReference type="GO" id="GO:0004222">
    <property type="term" value="F:metalloendopeptidase activity"/>
    <property type="evidence" value="ECO:0007669"/>
    <property type="project" value="UniProtKB-EC"/>
</dbReference>